<dbReference type="OrthoDB" id="311351at2759"/>
<dbReference type="HOGENOM" id="CLU_793337_0_0_1"/>
<dbReference type="AlphaFoldDB" id="A0BN49"/>
<dbReference type="InParanoid" id="A0BN49"/>
<keyword evidence="1" id="KW-1133">Transmembrane helix</keyword>
<dbReference type="RefSeq" id="XP_001427364.1">
    <property type="nucleotide sequence ID" value="XM_001427327.1"/>
</dbReference>
<keyword evidence="1" id="KW-0472">Membrane</keyword>
<dbReference type="Proteomes" id="UP000000600">
    <property type="component" value="Unassembled WGS sequence"/>
</dbReference>
<name>A0BN49_PARTE</name>
<dbReference type="KEGG" id="ptm:GSPATT00030604001"/>
<proteinExistence type="predicted"/>
<reference evidence="2 3" key="1">
    <citation type="journal article" date="2006" name="Nature">
        <title>Global trends of whole-genome duplications revealed by the ciliate Paramecium tetraurelia.</title>
        <authorList>
            <consortium name="Genoscope"/>
            <person name="Aury J.-M."/>
            <person name="Jaillon O."/>
            <person name="Duret L."/>
            <person name="Noel B."/>
            <person name="Jubin C."/>
            <person name="Porcel B.M."/>
            <person name="Segurens B."/>
            <person name="Daubin V."/>
            <person name="Anthouard V."/>
            <person name="Aiach N."/>
            <person name="Arnaiz O."/>
            <person name="Billaut A."/>
            <person name="Beisson J."/>
            <person name="Blanc I."/>
            <person name="Bouhouche K."/>
            <person name="Camara F."/>
            <person name="Duharcourt S."/>
            <person name="Guigo R."/>
            <person name="Gogendeau D."/>
            <person name="Katinka M."/>
            <person name="Keller A.-M."/>
            <person name="Kissmehl R."/>
            <person name="Klotz C."/>
            <person name="Koll F."/>
            <person name="Le Moue A."/>
            <person name="Lepere C."/>
            <person name="Malinsky S."/>
            <person name="Nowacki M."/>
            <person name="Nowak J.K."/>
            <person name="Plattner H."/>
            <person name="Poulain J."/>
            <person name="Ruiz F."/>
            <person name="Serrano V."/>
            <person name="Zagulski M."/>
            <person name="Dessen P."/>
            <person name="Betermier M."/>
            <person name="Weissenbach J."/>
            <person name="Scarpelli C."/>
            <person name="Schachter V."/>
            <person name="Sperling L."/>
            <person name="Meyer E."/>
            <person name="Cohen J."/>
            <person name="Wincker P."/>
        </authorList>
    </citation>
    <scope>NUCLEOTIDE SEQUENCE [LARGE SCALE GENOMIC DNA]</scope>
    <source>
        <strain evidence="2 3">Stock d4-2</strain>
    </source>
</reference>
<keyword evidence="3" id="KW-1185">Reference proteome</keyword>
<evidence type="ECO:0000313" key="3">
    <source>
        <dbReference type="Proteomes" id="UP000000600"/>
    </source>
</evidence>
<dbReference type="EMBL" id="CT868006">
    <property type="protein sequence ID" value="CAK59966.1"/>
    <property type="molecule type" value="Genomic_DNA"/>
</dbReference>
<organism evidence="2 3">
    <name type="scientific">Paramecium tetraurelia</name>
    <dbReference type="NCBI Taxonomy" id="5888"/>
    <lineage>
        <taxon>Eukaryota</taxon>
        <taxon>Sar</taxon>
        <taxon>Alveolata</taxon>
        <taxon>Ciliophora</taxon>
        <taxon>Intramacronucleata</taxon>
        <taxon>Oligohymenophorea</taxon>
        <taxon>Peniculida</taxon>
        <taxon>Parameciidae</taxon>
        <taxon>Paramecium</taxon>
    </lineage>
</organism>
<evidence type="ECO:0000256" key="1">
    <source>
        <dbReference type="SAM" id="Phobius"/>
    </source>
</evidence>
<keyword evidence="1" id="KW-0812">Transmembrane</keyword>
<dbReference type="OMA" id="YYKGCEI"/>
<dbReference type="GeneID" id="5013138"/>
<feature type="transmembrane region" description="Helical" evidence="1">
    <location>
        <begin position="6"/>
        <end position="27"/>
    </location>
</feature>
<accession>A0BN49</accession>
<gene>
    <name evidence="2" type="ORF">GSPATT00030604001</name>
</gene>
<evidence type="ECO:0000313" key="2">
    <source>
        <dbReference type="EMBL" id="CAK59966.1"/>
    </source>
</evidence>
<protein>
    <recommendedName>
        <fullName evidence="4">Transmembrane protein</fullName>
    </recommendedName>
</protein>
<evidence type="ECO:0008006" key="4">
    <source>
        <dbReference type="Google" id="ProtNLM"/>
    </source>
</evidence>
<sequence>MENKQIALVVLLILIGIFIVILSLKLYSFFKFIENKQNDGISYRKFSLNLYEQIIPLEKSQSSNYGYMKLIKDNISYQKDESEQLVYKFQIDKNNNWKCCKYHEKDNRITISDIYSDEEYRPQGQSKELIYFSNIQMDKNQTYFYNQKITQQELKNGSISVLNAYLMYLNHYNWDKFLQKDFQRINILFLPSYILDQSHMKNSSVEEIKKYVQQQYQQFLFQFQPINFKIELLYESVYFTYESDKNLQFIEVDFQQSIINVHCIWFSAQKEEYYDISNILSSFLFQGIEKIPSICNFCKPNNDKGVRDYYKGCEIAFKYSQFNHPIHHQNAEGNPLQNLKSHIQQHILKI</sequence>